<dbReference type="InterPro" id="IPR010319">
    <property type="entry name" value="Transglutaminase-like_Cys_pept"/>
</dbReference>
<dbReference type="PANTHER" id="PTHR39327:SF1">
    <property type="entry name" value="BLR5470 PROTEIN"/>
    <property type="match status" value="1"/>
</dbReference>
<dbReference type="EMBL" id="FNPX01000010">
    <property type="protein sequence ID" value="SDZ32924.1"/>
    <property type="molecule type" value="Genomic_DNA"/>
</dbReference>
<dbReference type="RefSeq" id="WP_170831438.1">
    <property type="nucleotide sequence ID" value="NZ_FNPX01000010.1"/>
</dbReference>
<keyword evidence="2" id="KW-1185">Reference proteome</keyword>
<evidence type="ECO:0000313" key="2">
    <source>
        <dbReference type="Proteomes" id="UP000198914"/>
    </source>
</evidence>
<accession>A0A1H3S4X4</accession>
<dbReference type="Pfam" id="PF06035">
    <property type="entry name" value="Peptidase_C93"/>
    <property type="match status" value="1"/>
</dbReference>
<protein>
    <submittedName>
        <fullName evidence="1">Predicted transglutaminase-like cysteine proteinase</fullName>
    </submittedName>
</protein>
<dbReference type="AlphaFoldDB" id="A0A1H3S4X4"/>
<name>A0A1H3S4X4_9RHOB</name>
<dbReference type="PANTHER" id="PTHR39327">
    <property type="match status" value="1"/>
</dbReference>
<reference evidence="2" key="1">
    <citation type="submission" date="2016-10" db="EMBL/GenBank/DDBJ databases">
        <authorList>
            <person name="Varghese N."/>
            <person name="Submissions S."/>
        </authorList>
    </citation>
    <scope>NUCLEOTIDE SEQUENCE [LARGE SCALE GENOMIC DNA]</scope>
    <source>
        <strain evidence="2">DSM 100420</strain>
    </source>
</reference>
<gene>
    <name evidence="1" type="ORF">SAMN05444004_110128</name>
</gene>
<dbReference type="STRING" id="1244108.SAMN05444004_110128"/>
<organism evidence="1 2">
    <name type="scientific">Jannaschia faecimaris</name>
    <dbReference type="NCBI Taxonomy" id="1244108"/>
    <lineage>
        <taxon>Bacteria</taxon>
        <taxon>Pseudomonadati</taxon>
        <taxon>Pseudomonadota</taxon>
        <taxon>Alphaproteobacteria</taxon>
        <taxon>Rhodobacterales</taxon>
        <taxon>Roseobacteraceae</taxon>
        <taxon>Jannaschia</taxon>
    </lineage>
</organism>
<sequence length="231" mass="25363">MIFCIHRSAKSIRELLSSGKDGSVIARRAINIALVALIGSGATASIGHAANEGFLNARYIVASPAGATDLCWTYGWSCQSSPSQTAFSSAELATARRINQNVNRRVREITDQVQYSRLEHWALPTERGGDCEDLALLKQRDLIRAGIAPERLLIATALDRRRAAHAVLILRTDNEDLVLDNLTNSIKPWSRTGYSFLRMQNPENKQTWVAVMEGGIFSTDRAVAALGGRTR</sequence>
<evidence type="ECO:0000313" key="1">
    <source>
        <dbReference type="EMBL" id="SDZ32924.1"/>
    </source>
</evidence>
<dbReference type="Gene3D" id="3.10.620.30">
    <property type="match status" value="1"/>
</dbReference>
<proteinExistence type="predicted"/>
<dbReference type="Proteomes" id="UP000198914">
    <property type="component" value="Unassembled WGS sequence"/>
</dbReference>